<proteinExistence type="predicted"/>
<organism evidence="1">
    <name type="scientific">Arundo donax</name>
    <name type="common">Giant reed</name>
    <name type="synonym">Donax arundinaceus</name>
    <dbReference type="NCBI Taxonomy" id="35708"/>
    <lineage>
        <taxon>Eukaryota</taxon>
        <taxon>Viridiplantae</taxon>
        <taxon>Streptophyta</taxon>
        <taxon>Embryophyta</taxon>
        <taxon>Tracheophyta</taxon>
        <taxon>Spermatophyta</taxon>
        <taxon>Magnoliopsida</taxon>
        <taxon>Liliopsida</taxon>
        <taxon>Poales</taxon>
        <taxon>Poaceae</taxon>
        <taxon>PACMAD clade</taxon>
        <taxon>Arundinoideae</taxon>
        <taxon>Arundineae</taxon>
        <taxon>Arundo</taxon>
    </lineage>
</organism>
<accession>A0A0A8YZ90</accession>
<name>A0A0A8YZ90_ARUDO</name>
<sequence length="18" mass="2092">MNHILKRKLAILRTPLSS</sequence>
<reference evidence="1" key="1">
    <citation type="submission" date="2014-09" db="EMBL/GenBank/DDBJ databases">
        <authorList>
            <person name="Magalhaes I.L.F."/>
            <person name="Oliveira U."/>
            <person name="Santos F.R."/>
            <person name="Vidigal T.H.D.A."/>
            <person name="Brescovit A.D."/>
            <person name="Santos A.J."/>
        </authorList>
    </citation>
    <scope>NUCLEOTIDE SEQUENCE</scope>
    <source>
        <tissue evidence="1">Shoot tissue taken approximately 20 cm above the soil surface</tissue>
    </source>
</reference>
<evidence type="ECO:0000313" key="1">
    <source>
        <dbReference type="EMBL" id="JAD31886.1"/>
    </source>
</evidence>
<dbReference type="AlphaFoldDB" id="A0A0A8YZ90"/>
<dbReference type="EMBL" id="GBRH01266009">
    <property type="protein sequence ID" value="JAD31886.1"/>
    <property type="molecule type" value="Transcribed_RNA"/>
</dbReference>
<reference evidence="1" key="2">
    <citation type="journal article" date="2015" name="Data Brief">
        <title>Shoot transcriptome of the giant reed, Arundo donax.</title>
        <authorList>
            <person name="Barrero R.A."/>
            <person name="Guerrero F.D."/>
            <person name="Moolhuijzen P."/>
            <person name="Goolsby J.A."/>
            <person name="Tidwell J."/>
            <person name="Bellgard S.E."/>
            <person name="Bellgard M.I."/>
        </authorList>
    </citation>
    <scope>NUCLEOTIDE SEQUENCE</scope>
    <source>
        <tissue evidence="1">Shoot tissue taken approximately 20 cm above the soil surface</tissue>
    </source>
</reference>
<protein>
    <submittedName>
        <fullName evidence="1">Uncharacterized protein</fullName>
    </submittedName>
</protein>